<keyword evidence="6 11" id="KW-1003">Cell membrane</keyword>
<dbReference type="EMBL" id="JAKRVX010000001">
    <property type="protein sequence ID" value="MCL9815581.1"/>
    <property type="molecule type" value="Genomic_DNA"/>
</dbReference>
<evidence type="ECO:0000256" key="1">
    <source>
        <dbReference type="ARBA" id="ARBA00003384"/>
    </source>
</evidence>
<feature type="transmembrane region" description="Helical" evidence="11">
    <location>
        <begin position="186"/>
        <end position="205"/>
    </location>
</feature>
<comment type="caution">
    <text evidence="12">The sequence shown here is derived from an EMBL/GenBank/DDBJ whole genome shotgun (WGS) entry which is preliminary data.</text>
</comment>
<evidence type="ECO:0000256" key="11">
    <source>
        <dbReference type="HAMAP-Rule" id="MF_00024"/>
    </source>
</evidence>
<keyword evidence="9 11" id="KW-1133">Transmembrane helix</keyword>
<dbReference type="PANTHER" id="PTHR34308">
    <property type="entry name" value="COBALAMIN BIOSYNTHESIS PROTEIN CBIB"/>
    <property type="match status" value="1"/>
</dbReference>
<organism evidence="12 13">
    <name type="scientific">Natronocalculus amylovorans</name>
    <dbReference type="NCBI Taxonomy" id="2917812"/>
    <lineage>
        <taxon>Archaea</taxon>
        <taxon>Methanobacteriati</taxon>
        <taxon>Methanobacteriota</taxon>
        <taxon>Stenosarchaea group</taxon>
        <taxon>Halobacteria</taxon>
        <taxon>Halobacteriales</taxon>
        <taxon>Haloferacaceae</taxon>
        <taxon>Natronocalculus</taxon>
    </lineage>
</organism>
<comment type="function">
    <text evidence="1 11">Converts cobyric acid to cobinamide by the addition of aminopropanol on the F carboxylic group.</text>
</comment>
<keyword evidence="8 11" id="KW-0812">Transmembrane</keyword>
<dbReference type="InterPro" id="IPR004485">
    <property type="entry name" value="Cobalamin_biosynth_CobD/CbiB"/>
</dbReference>
<dbReference type="RefSeq" id="WP_250582409.1">
    <property type="nucleotide sequence ID" value="NZ_JAKRVX010000001.1"/>
</dbReference>
<evidence type="ECO:0000256" key="2">
    <source>
        <dbReference type="ARBA" id="ARBA00004651"/>
    </source>
</evidence>
<dbReference type="PANTHER" id="PTHR34308:SF1">
    <property type="entry name" value="COBALAMIN BIOSYNTHESIS PROTEIN CBIB"/>
    <property type="match status" value="1"/>
</dbReference>
<evidence type="ECO:0000256" key="6">
    <source>
        <dbReference type="ARBA" id="ARBA00022475"/>
    </source>
</evidence>
<dbReference type="Pfam" id="PF03186">
    <property type="entry name" value="CobD_Cbib"/>
    <property type="match status" value="1"/>
</dbReference>
<dbReference type="Proteomes" id="UP001203207">
    <property type="component" value="Unassembled WGS sequence"/>
</dbReference>
<reference evidence="12" key="1">
    <citation type="journal article" date="2022" name="Syst. Appl. Microbiol.">
        <title>Natronocalculus amylovorans gen. nov., sp. nov., and Natranaeroarchaeum aerophilus sp. nov., dominant culturable amylolytic natronoarchaea from hypersaline soda lakes in southwestern Siberia.</title>
        <authorList>
            <person name="Sorokin D.Y."/>
            <person name="Elcheninov A.G."/>
            <person name="Khizhniak T.V."/>
            <person name="Koenen M."/>
            <person name="Bale N.J."/>
            <person name="Damste J.S.S."/>
            <person name="Kublanov I.V."/>
        </authorList>
    </citation>
    <scope>NUCLEOTIDE SEQUENCE</scope>
    <source>
        <strain evidence="12">AArc-St2</strain>
    </source>
</reference>
<evidence type="ECO:0000256" key="9">
    <source>
        <dbReference type="ARBA" id="ARBA00022989"/>
    </source>
</evidence>
<evidence type="ECO:0000256" key="7">
    <source>
        <dbReference type="ARBA" id="ARBA00022573"/>
    </source>
</evidence>
<sequence>MSVVVSFSIPIALIIATALDTLFAEPPARLHPIVFLGRVIEPVDGTYDRPLLVGTLAAVCIPIGFAAVLGGIVYLVGVVVPQVAPVVAGVLLFTLFSQRMLLETARSVITATKDDLETARHDLRALAGRDAAGLSPEQIRSAATESVAENLADGLVGPLGAFTIGALFITVLDASVFASAVPTSPAVALAVGIAAASWVKAVNTMDSMIGYRSKRVGTPSARLDDLVMWIPARISACFISLAVPSPDPLLSARRWAQNPPSPNSGWPMATLAGALHVKLEKPGVYTLNELASLPTVSEALRGVQVVSRAGRLFILVCVLAGVAIGGT</sequence>
<comment type="pathway">
    <text evidence="3 11">Cofactor biosynthesis; adenosylcobalamin biosynthesis.</text>
</comment>
<comment type="caution">
    <text evidence="11">Lacks conserved residue(s) required for the propagation of feature annotation.</text>
</comment>
<evidence type="ECO:0000256" key="3">
    <source>
        <dbReference type="ARBA" id="ARBA00004953"/>
    </source>
</evidence>
<name>A0AAE3FUR8_9EURY</name>
<proteinExistence type="inferred from homology"/>
<gene>
    <name evidence="12" type="primary">cbiB</name>
    <name evidence="11" type="synonym">cobD</name>
    <name evidence="12" type="ORF">AArcSt2_01340</name>
</gene>
<evidence type="ECO:0000256" key="10">
    <source>
        <dbReference type="ARBA" id="ARBA00023136"/>
    </source>
</evidence>
<evidence type="ECO:0000256" key="4">
    <source>
        <dbReference type="ARBA" id="ARBA00006263"/>
    </source>
</evidence>
<evidence type="ECO:0000256" key="8">
    <source>
        <dbReference type="ARBA" id="ARBA00022692"/>
    </source>
</evidence>
<evidence type="ECO:0000313" key="13">
    <source>
        <dbReference type="Proteomes" id="UP001203207"/>
    </source>
</evidence>
<keyword evidence="13" id="KW-1185">Reference proteome</keyword>
<evidence type="ECO:0000313" key="12">
    <source>
        <dbReference type="EMBL" id="MCL9815581.1"/>
    </source>
</evidence>
<keyword evidence="7 11" id="KW-0169">Cobalamin biosynthesis</keyword>
<comment type="subcellular location">
    <subcellularLocation>
        <location evidence="2 11">Cell membrane</location>
        <topology evidence="2 11">Multi-pass membrane protein</topology>
    </subcellularLocation>
</comment>
<dbReference type="GO" id="GO:0015420">
    <property type="term" value="F:ABC-type vitamin B12 transporter activity"/>
    <property type="evidence" value="ECO:0007669"/>
    <property type="project" value="UniProtKB-UniRule"/>
</dbReference>
<dbReference type="GO" id="GO:0005886">
    <property type="term" value="C:plasma membrane"/>
    <property type="evidence" value="ECO:0007669"/>
    <property type="project" value="UniProtKB-SubCell"/>
</dbReference>
<feature type="transmembrane region" description="Helical" evidence="11">
    <location>
        <begin position="309"/>
        <end position="326"/>
    </location>
</feature>
<feature type="transmembrane region" description="Helical" evidence="11">
    <location>
        <begin position="72"/>
        <end position="96"/>
    </location>
</feature>
<keyword evidence="10 11" id="KW-0472">Membrane</keyword>
<protein>
    <recommendedName>
        <fullName evidence="5 11">Probable cobalamin biosynthesis protein CobD</fullName>
    </recommendedName>
</protein>
<reference evidence="12" key="2">
    <citation type="submission" date="2022-02" db="EMBL/GenBank/DDBJ databases">
        <authorList>
            <person name="Elcheninov A.G."/>
            <person name="Sorokin D.Y."/>
            <person name="Kublanov I.V."/>
        </authorList>
    </citation>
    <scope>NUCLEOTIDE SEQUENCE</scope>
    <source>
        <strain evidence="12">AArc-St2</strain>
    </source>
</reference>
<evidence type="ECO:0000256" key="5">
    <source>
        <dbReference type="ARBA" id="ARBA00016185"/>
    </source>
</evidence>
<dbReference type="NCBIfam" id="TIGR00380">
    <property type="entry name" value="cobal_cbiB"/>
    <property type="match status" value="1"/>
</dbReference>
<dbReference type="AlphaFoldDB" id="A0AAE3FUR8"/>
<dbReference type="HAMAP" id="MF_00024">
    <property type="entry name" value="CobD_CbiB"/>
    <property type="match status" value="1"/>
</dbReference>
<dbReference type="GO" id="GO:0009236">
    <property type="term" value="P:cobalamin biosynthetic process"/>
    <property type="evidence" value="ECO:0007669"/>
    <property type="project" value="UniProtKB-UniRule"/>
</dbReference>
<accession>A0AAE3FUR8</accession>
<comment type="similarity">
    <text evidence="4 11">Belongs to the CobD/CbiB family.</text>
</comment>
<dbReference type="GO" id="GO:0048472">
    <property type="term" value="F:threonine-phosphate decarboxylase activity"/>
    <property type="evidence" value="ECO:0007669"/>
    <property type="project" value="InterPro"/>
</dbReference>